<keyword evidence="2" id="KW-1185">Reference proteome</keyword>
<sequence length="400" mass="44142">MAMANISHLFSPNFILTPTKTTKLFYSAYHPRQQRDFSVLAMASSSIPLNNVEYLEREFKGQGVSFEGIGDSCVVRMRLDNGSVASLMVPSGLITSYKAHMWHGSTVELLHTIVLENEDGGVVVRGGMSTDFECRSDSGVTWSPSTWVLHDVRGDAESSIEVELRSSDSENMVELKNIVSLQPDALYSQVVITNSKSSPLLLMGYIMSHLAVSTPDASFAVGLEGSDYYSKSPFISDFSIIPPEISKSKTRGVFQGLLSNLGRGDEAKMKSNFGEIEKAEGEEKDNYAQLTEKMSRIYTSAPQEFTILDRGKRNSVAVGTTGFDELYIFSPGSSHEWYGKYAFICTGPSAMLKPIVLNPNAVWREKQREKTKTKAAGHTQRLASLCSSSQFASVLCFIYR</sequence>
<dbReference type="OrthoDB" id="782148at2759"/>
<name>A0A2G5EVQ7_AQUCA</name>
<proteinExistence type="predicted"/>
<dbReference type="STRING" id="218851.A0A2G5EVQ7"/>
<dbReference type="Gene3D" id="2.70.98.10">
    <property type="match status" value="1"/>
</dbReference>
<dbReference type="InParanoid" id="A0A2G5EVQ7"/>
<evidence type="ECO:0000313" key="2">
    <source>
        <dbReference type="Proteomes" id="UP000230069"/>
    </source>
</evidence>
<gene>
    <name evidence="1" type="ORF">AQUCO_00400607v1</name>
</gene>
<dbReference type="InterPro" id="IPR011013">
    <property type="entry name" value="Gal_mutarotase_sf_dom"/>
</dbReference>
<dbReference type="GO" id="GO:0005975">
    <property type="term" value="P:carbohydrate metabolic process"/>
    <property type="evidence" value="ECO:0007669"/>
    <property type="project" value="InterPro"/>
</dbReference>
<dbReference type="PANTHER" id="PTHR11122:SF15">
    <property type="entry name" value="PROTEIN NDH-DEPENDENT CYCLIC ELECTRON FLOW 5"/>
    <property type="match status" value="1"/>
</dbReference>
<reference evidence="1 2" key="1">
    <citation type="submission" date="2017-09" db="EMBL/GenBank/DDBJ databases">
        <title>WGS assembly of Aquilegia coerulea Goldsmith.</title>
        <authorList>
            <person name="Hodges S."/>
            <person name="Kramer E."/>
            <person name="Nordborg M."/>
            <person name="Tomkins J."/>
            <person name="Borevitz J."/>
            <person name="Derieg N."/>
            <person name="Yan J."/>
            <person name="Mihaltcheva S."/>
            <person name="Hayes R.D."/>
            <person name="Rokhsar D."/>
        </authorList>
    </citation>
    <scope>NUCLEOTIDE SEQUENCE [LARGE SCALE GENOMIC DNA]</scope>
    <source>
        <strain evidence="2">cv. Goldsmith</strain>
    </source>
</reference>
<evidence type="ECO:0008006" key="3">
    <source>
        <dbReference type="Google" id="ProtNLM"/>
    </source>
</evidence>
<dbReference type="GO" id="GO:0030246">
    <property type="term" value="F:carbohydrate binding"/>
    <property type="evidence" value="ECO:0007669"/>
    <property type="project" value="InterPro"/>
</dbReference>
<dbReference type="FunCoup" id="A0A2G5EVQ7">
    <property type="interactions" value="996"/>
</dbReference>
<organism evidence="1 2">
    <name type="scientific">Aquilegia coerulea</name>
    <name type="common">Rocky mountain columbine</name>
    <dbReference type="NCBI Taxonomy" id="218851"/>
    <lineage>
        <taxon>Eukaryota</taxon>
        <taxon>Viridiplantae</taxon>
        <taxon>Streptophyta</taxon>
        <taxon>Embryophyta</taxon>
        <taxon>Tracheophyta</taxon>
        <taxon>Spermatophyta</taxon>
        <taxon>Magnoliopsida</taxon>
        <taxon>Ranunculales</taxon>
        <taxon>Ranunculaceae</taxon>
        <taxon>Thalictroideae</taxon>
        <taxon>Aquilegia</taxon>
    </lineage>
</organism>
<accession>A0A2G5EVQ7</accession>
<evidence type="ECO:0000313" key="1">
    <source>
        <dbReference type="EMBL" id="PIA59845.1"/>
    </source>
</evidence>
<dbReference type="EMBL" id="KZ305021">
    <property type="protein sequence ID" value="PIA59845.1"/>
    <property type="molecule type" value="Genomic_DNA"/>
</dbReference>
<dbReference type="SUPFAM" id="SSF74650">
    <property type="entry name" value="Galactose mutarotase-like"/>
    <property type="match status" value="1"/>
</dbReference>
<dbReference type="InterPro" id="IPR014718">
    <property type="entry name" value="GH-type_carb-bd"/>
</dbReference>
<dbReference type="AlphaFoldDB" id="A0A2G5EVQ7"/>
<dbReference type="GO" id="GO:0005737">
    <property type="term" value="C:cytoplasm"/>
    <property type="evidence" value="ECO:0007669"/>
    <property type="project" value="TreeGrafter"/>
</dbReference>
<dbReference type="Proteomes" id="UP000230069">
    <property type="component" value="Unassembled WGS sequence"/>
</dbReference>
<protein>
    <recommendedName>
        <fullName evidence="3">Protein NDH-DEPENDENT CYCLIC ELECTRON FLOW 5</fullName>
    </recommendedName>
</protein>
<dbReference type="GO" id="GO:0047938">
    <property type="term" value="F:glucose-6-phosphate 1-epimerase activity"/>
    <property type="evidence" value="ECO:0007669"/>
    <property type="project" value="TreeGrafter"/>
</dbReference>
<dbReference type="PANTHER" id="PTHR11122">
    <property type="entry name" value="APOSPORY-ASSOCIATED PROTEIN C-RELATED"/>
    <property type="match status" value="1"/>
</dbReference>